<dbReference type="EMBL" id="SMYO01000016">
    <property type="protein sequence ID" value="TDK58226.1"/>
    <property type="molecule type" value="Genomic_DNA"/>
</dbReference>
<evidence type="ECO:0000259" key="1">
    <source>
        <dbReference type="Pfam" id="PF09664"/>
    </source>
</evidence>
<protein>
    <submittedName>
        <fullName evidence="3">DUF2399 domain-containing protein</fullName>
    </submittedName>
</protein>
<reference evidence="3 4" key="1">
    <citation type="submission" date="2019-03" db="EMBL/GenBank/DDBJ databases">
        <title>Bacillus niacini sp. nov. a Nicotinate-Metabolizing Mesophile Isolated from Soil.</title>
        <authorList>
            <person name="Zhang G."/>
        </authorList>
    </citation>
    <scope>NUCLEOTIDE SEQUENCE [LARGE SCALE GENOMIC DNA]</scope>
    <source>
        <strain evidence="3 4">WN066</strain>
    </source>
</reference>
<evidence type="ECO:0000313" key="2">
    <source>
        <dbReference type="EMBL" id="MDQ6598868.1"/>
    </source>
</evidence>
<dbReference type="AlphaFoldDB" id="A0A4R5VK00"/>
<reference evidence="2" key="2">
    <citation type="submission" date="2023-08" db="EMBL/GenBank/DDBJ databases">
        <title>Nitrogen cycling bacteria in agricultural field soils.</title>
        <authorList>
            <person name="Jang J."/>
        </authorList>
    </citation>
    <scope>NUCLEOTIDE SEQUENCE</scope>
    <source>
        <strain evidence="2">PS3-36</strain>
    </source>
</reference>
<sequence>MVKLDRVYPIQKDNPVFIVENSGVFSSIVDELEDYSISIICTHGQFKLAAVQIIKLLVKENCTVYYSGDFDPEGLLMAYSLKQRYPNNIHYWRYSVEDYIKTLSNIELSPDRLRKLDNIKDVELEATIQQIREIKKVAYQERQIIELVKDVANVRKA</sequence>
<gene>
    <name evidence="3" type="ORF">E2K98_24480</name>
    <name evidence="2" type="ORF">RCG21_21345</name>
</gene>
<dbReference type="RefSeq" id="WP_133338834.1">
    <property type="nucleotide sequence ID" value="NZ_JAVGVR010000001.1"/>
</dbReference>
<dbReference type="SUPFAM" id="SSF56726">
    <property type="entry name" value="DNA topoisomerase IV, alpha subunit"/>
    <property type="match status" value="1"/>
</dbReference>
<comment type="caution">
    <text evidence="3">The sequence shown here is derived from an EMBL/GenBank/DDBJ whole genome shotgun (WGS) entry which is preliminary data.</text>
</comment>
<accession>A0A4R5VK00</accession>
<dbReference type="GO" id="GO:0003677">
    <property type="term" value="F:DNA binding"/>
    <property type="evidence" value="ECO:0007669"/>
    <property type="project" value="InterPro"/>
</dbReference>
<organism evidence="3 4">
    <name type="scientific">Bacillus salipaludis</name>
    <dbReference type="NCBI Taxonomy" id="2547811"/>
    <lineage>
        <taxon>Bacteria</taxon>
        <taxon>Bacillati</taxon>
        <taxon>Bacillota</taxon>
        <taxon>Bacilli</taxon>
        <taxon>Bacillales</taxon>
        <taxon>Bacillaceae</taxon>
        <taxon>Bacillus</taxon>
    </lineage>
</organism>
<dbReference type="InterPro" id="IPR036078">
    <property type="entry name" value="Spo11/TopoVI_A_sf"/>
</dbReference>
<dbReference type="Gene3D" id="3.40.1360.10">
    <property type="match status" value="1"/>
</dbReference>
<dbReference type="InterPro" id="IPR024465">
    <property type="entry name" value="DUF2399"/>
</dbReference>
<dbReference type="EMBL" id="JAVGVR010000001">
    <property type="protein sequence ID" value="MDQ6598868.1"/>
    <property type="molecule type" value="Genomic_DNA"/>
</dbReference>
<proteinExistence type="predicted"/>
<keyword evidence="5" id="KW-1185">Reference proteome</keyword>
<evidence type="ECO:0000313" key="3">
    <source>
        <dbReference type="EMBL" id="TDK58226.1"/>
    </source>
</evidence>
<dbReference type="Proteomes" id="UP001178888">
    <property type="component" value="Unassembled WGS sequence"/>
</dbReference>
<dbReference type="Pfam" id="PF09664">
    <property type="entry name" value="DUF2399"/>
    <property type="match status" value="1"/>
</dbReference>
<dbReference type="Proteomes" id="UP000295132">
    <property type="component" value="Unassembled WGS sequence"/>
</dbReference>
<evidence type="ECO:0000313" key="4">
    <source>
        <dbReference type="Proteomes" id="UP000295132"/>
    </source>
</evidence>
<dbReference type="GO" id="GO:0005694">
    <property type="term" value="C:chromosome"/>
    <property type="evidence" value="ECO:0007669"/>
    <property type="project" value="InterPro"/>
</dbReference>
<evidence type="ECO:0000313" key="5">
    <source>
        <dbReference type="Proteomes" id="UP001178888"/>
    </source>
</evidence>
<name>A0A4R5VK00_9BACI</name>
<feature type="domain" description="DUF2399" evidence="1">
    <location>
        <begin position="12"/>
        <end position="151"/>
    </location>
</feature>